<dbReference type="Gene3D" id="3.40.50.300">
    <property type="entry name" value="P-loop containing nucleotide triphosphate hydrolases"/>
    <property type="match status" value="1"/>
</dbReference>
<evidence type="ECO:0000259" key="5">
    <source>
        <dbReference type="PROSITE" id="PS51206"/>
    </source>
</evidence>
<dbReference type="PANTHER" id="PTHR35372">
    <property type="entry name" value="ATP BINDING PROTEIN-RELATED"/>
    <property type="match status" value="1"/>
</dbReference>
<evidence type="ECO:0000313" key="6">
    <source>
        <dbReference type="EMBL" id="MBD7939460.1"/>
    </source>
</evidence>
<dbReference type="InterPro" id="IPR045455">
    <property type="entry name" value="NrS-1_pol-like_helicase"/>
</dbReference>
<sequence length="731" mass="84448">MIYISKGFKTNKLTKVETDDALEWIANFTPTMVNQFDVKDKRATAKAKNNIHYFISGNIKPNENGEFIRNDSNVISKDLIVLDYDDVNMNRNDFINHIDNKINGYSYIIYETIRSRLGNERYRLILEAERPYSKEENEPLIKQVANVIGLPFDSSSITWSQLQGLPSAFDKETDSYIKFGEAYPVKVEIEQVEEPKNEPVKVEKRTPLSARSTTLTIRNYIEREKENLQDYTNSLSCIMVLAKSVQTGEITIENARKYATMIALGNSEWEETNLSKLEAEIKNKDIRTDYSFNEKFSKTIKSDDKISTFDCAKTLMKKHHFAVIGTSEDARLHVYIDDEGIYTSNINYIYRLIYPIEPQFTEKQVKDVYFKIKMQCDIKESINSPDLIPVGNGIYNAATKKLESFSPKKVFTTKISTNYVENAPKPKWNFDSWLNEIACNDSEVVKLLWEIINESLNGNYTRGKYFILVGSGNNGKGTFQQLLINLIGEKNVSTLKMHEIGEKFKPFQMVGKTLNIGDDIAGSYIENNSNLQSIATGDYITVEQKGRDPFTVQLKLAMLFSANEIPKIRNKSNGTYRRMVILPFNANFNGKVEDPTIKEVKLKSKDVLEYILFKALQMEFKKFSIPDVVKQQLEEYKEFNNPIVEFYKNEYKDEEIAEVDNVPTDYVYKEYQYFCQNNGYKFKSKRQFVIEFQELLGEGYMKKSARPSREFLNMASWYPATGNSVQCFVLN</sequence>
<evidence type="ECO:0000256" key="4">
    <source>
        <dbReference type="ARBA" id="ARBA00022840"/>
    </source>
</evidence>
<dbReference type="InterPro" id="IPR014015">
    <property type="entry name" value="Helicase_SF3_DNA-vir"/>
</dbReference>
<dbReference type="PROSITE" id="PS51206">
    <property type="entry name" value="SF3_HELICASE_1"/>
    <property type="match status" value="1"/>
</dbReference>
<dbReference type="Pfam" id="PF19263">
    <property type="entry name" value="DUF5906"/>
    <property type="match status" value="1"/>
</dbReference>
<dbReference type="InterPro" id="IPR006500">
    <property type="entry name" value="Helicase_put_C_phage/plasmid"/>
</dbReference>
<name>A0ABR8QVA6_9BACI</name>
<keyword evidence="1" id="KW-0547">Nucleotide-binding</keyword>
<dbReference type="Proteomes" id="UP000657931">
    <property type="component" value="Unassembled WGS sequence"/>
</dbReference>
<dbReference type="InterPro" id="IPR051620">
    <property type="entry name" value="ORF904-like_C"/>
</dbReference>
<dbReference type="Pfam" id="PF08706">
    <property type="entry name" value="D5_N"/>
    <property type="match status" value="1"/>
</dbReference>
<dbReference type="Pfam" id="PF03288">
    <property type="entry name" value="Pox_D5"/>
    <property type="match status" value="1"/>
</dbReference>
<protein>
    <recommendedName>
        <fullName evidence="5">SF3 helicase domain-containing protein</fullName>
    </recommendedName>
</protein>
<dbReference type="InterPro" id="IPR027417">
    <property type="entry name" value="P-loop_NTPase"/>
</dbReference>
<keyword evidence="4" id="KW-0067">ATP-binding</keyword>
<feature type="domain" description="SF3 helicase" evidence="5">
    <location>
        <begin position="443"/>
        <end position="597"/>
    </location>
</feature>
<dbReference type="SMART" id="SM00885">
    <property type="entry name" value="D5_N"/>
    <property type="match status" value="1"/>
</dbReference>
<reference evidence="6 7" key="1">
    <citation type="submission" date="2020-08" db="EMBL/GenBank/DDBJ databases">
        <title>A Genomic Blueprint of the Chicken Gut Microbiome.</title>
        <authorList>
            <person name="Gilroy R."/>
            <person name="Ravi A."/>
            <person name="Getino M."/>
            <person name="Pursley I."/>
            <person name="Horton D.L."/>
            <person name="Alikhan N.-F."/>
            <person name="Baker D."/>
            <person name="Gharbi K."/>
            <person name="Hall N."/>
            <person name="Watson M."/>
            <person name="Adriaenssens E.M."/>
            <person name="Foster-Nyarko E."/>
            <person name="Jarju S."/>
            <person name="Secka A."/>
            <person name="Antonio M."/>
            <person name="Oren A."/>
            <person name="Chaudhuri R."/>
            <person name="La Ragione R.M."/>
            <person name="Hildebrand F."/>
            <person name="Pallen M.J."/>
        </authorList>
    </citation>
    <scope>NUCLEOTIDE SEQUENCE [LARGE SCALE GENOMIC DNA]</scope>
    <source>
        <strain evidence="6 7">Sa5YUA1</strain>
    </source>
</reference>
<dbReference type="PANTHER" id="PTHR35372:SF2">
    <property type="entry name" value="SF3 HELICASE DOMAIN-CONTAINING PROTEIN"/>
    <property type="match status" value="1"/>
</dbReference>
<proteinExistence type="predicted"/>
<keyword evidence="2" id="KW-0378">Hydrolase</keyword>
<evidence type="ECO:0000313" key="7">
    <source>
        <dbReference type="Proteomes" id="UP000657931"/>
    </source>
</evidence>
<dbReference type="InterPro" id="IPR004968">
    <property type="entry name" value="DNA_primase/NTPase_C"/>
</dbReference>
<evidence type="ECO:0000256" key="3">
    <source>
        <dbReference type="ARBA" id="ARBA00022806"/>
    </source>
</evidence>
<organism evidence="6 7">
    <name type="scientific">Cytobacillus stercorigallinarum</name>
    <dbReference type="NCBI Taxonomy" id="2762240"/>
    <lineage>
        <taxon>Bacteria</taxon>
        <taxon>Bacillati</taxon>
        <taxon>Bacillota</taxon>
        <taxon>Bacilli</taxon>
        <taxon>Bacillales</taxon>
        <taxon>Bacillaceae</taxon>
        <taxon>Cytobacillus</taxon>
    </lineage>
</organism>
<accession>A0ABR8QVA6</accession>
<dbReference type="EMBL" id="JACSQT010000017">
    <property type="protein sequence ID" value="MBD7939460.1"/>
    <property type="molecule type" value="Genomic_DNA"/>
</dbReference>
<evidence type="ECO:0000256" key="2">
    <source>
        <dbReference type="ARBA" id="ARBA00022801"/>
    </source>
</evidence>
<keyword evidence="7" id="KW-1185">Reference proteome</keyword>
<dbReference type="SUPFAM" id="SSF52540">
    <property type="entry name" value="P-loop containing nucleoside triphosphate hydrolases"/>
    <property type="match status" value="1"/>
</dbReference>
<comment type="caution">
    <text evidence="6">The sequence shown here is derived from an EMBL/GenBank/DDBJ whole genome shotgun (WGS) entry which is preliminary data.</text>
</comment>
<gene>
    <name evidence="6" type="ORF">H9655_20675</name>
</gene>
<keyword evidence="3" id="KW-0347">Helicase</keyword>
<dbReference type="NCBIfam" id="TIGR01613">
    <property type="entry name" value="primase_Cterm"/>
    <property type="match status" value="1"/>
</dbReference>
<evidence type="ECO:0000256" key="1">
    <source>
        <dbReference type="ARBA" id="ARBA00022741"/>
    </source>
</evidence>
<dbReference type="InterPro" id="IPR014818">
    <property type="entry name" value="Phage/plasmid_primase_P4_C"/>
</dbReference>